<dbReference type="Proteomes" id="UP001458880">
    <property type="component" value="Unassembled WGS sequence"/>
</dbReference>
<gene>
    <name evidence="3" type="ORF">QE152_g10503</name>
</gene>
<feature type="coiled-coil region" evidence="1">
    <location>
        <begin position="46"/>
        <end position="73"/>
    </location>
</feature>
<keyword evidence="1" id="KW-0175">Coiled coil</keyword>
<dbReference type="GO" id="GO:0043565">
    <property type="term" value="F:sequence-specific DNA binding"/>
    <property type="evidence" value="ECO:0007669"/>
    <property type="project" value="TreeGrafter"/>
</dbReference>
<proteinExistence type="predicted"/>
<evidence type="ECO:0000259" key="2">
    <source>
        <dbReference type="Pfam" id="PF13843"/>
    </source>
</evidence>
<reference evidence="3 4" key="1">
    <citation type="journal article" date="2024" name="BMC Genomics">
        <title>De novo assembly and annotation of Popillia japonica's genome with initial clues to its potential as an invasive pest.</title>
        <authorList>
            <person name="Cucini C."/>
            <person name="Boschi S."/>
            <person name="Funari R."/>
            <person name="Cardaioli E."/>
            <person name="Iannotti N."/>
            <person name="Marturano G."/>
            <person name="Paoli F."/>
            <person name="Bruttini M."/>
            <person name="Carapelli A."/>
            <person name="Frati F."/>
            <person name="Nardi F."/>
        </authorList>
    </citation>
    <scope>NUCLEOTIDE SEQUENCE [LARGE SCALE GENOMIC DNA]</scope>
    <source>
        <strain evidence="3">DMR45628</strain>
    </source>
</reference>
<dbReference type="InterPro" id="IPR052638">
    <property type="entry name" value="PiggyBac_TE-derived"/>
</dbReference>
<dbReference type="PANTHER" id="PTHR47055">
    <property type="entry name" value="DDE_TNP_1_7 DOMAIN-CONTAINING PROTEIN"/>
    <property type="match status" value="1"/>
</dbReference>
<comment type="caution">
    <text evidence="3">The sequence shown here is derived from an EMBL/GenBank/DDBJ whole genome shotgun (WGS) entry which is preliminary data.</text>
</comment>
<evidence type="ECO:0000313" key="3">
    <source>
        <dbReference type="EMBL" id="KAK9737728.1"/>
    </source>
</evidence>
<name>A0AAW1LRE0_POPJA</name>
<dbReference type="PANTHER" id="PTHR47055:SF3">
    <property type="entry name" value="PHORBOL-ESTER_DAG-TYPE DOMAIN-CONTAINING PROTEIN"/>
    <property type="match status" value="1"/>
</dbReference>
<dbReference type="AlphaFoldDB" id="A0AAW1LRE0"/>
<evidence type="ECO:0000256" key="1">
    <source>
        <dbReference type="SAM" id="Coils"/>
    </source>
</evidence>
<feature type="domain" description="PiggyBac transposable element-derived protein" evidence="2">
    <location>
        <begin position="148"/>
        <end position="193"/>
    </location>
</feature>
<protein>
    <submittedName>
        <fullName evidence="3">Transposase IS4</fullName>
    </submittedName>
</protein>
<accession>A0AAW1LRE0</accession>
<dbReference type="EMBL" id="JASPKY010000096">
    <property type="protein sequence ID" value="KAK9737728.1"/>
    <property type="molecule type" value="Genomic_DNA"/>
</dbReference>
<organism evidence="3 4">
    <name type="scientific">Popillia japonica</name>
    <name type="common">Japanese beetle</name>
    <dbReference type="NCBI Taxonomy" id="7064"/>
    <lineage>
        <taxon>Eukaryota</taxon>
        <taxon>Metazoa</taxon>
        <taxon>Ecdysozoa</taxon>
        <taxon>Arthropoda</taxon>
        <taxon>Hexapoda</taxon>
        <taxon>Insecta</taxon>
        <taxon>Pterygota</taxon>
        <taxon>Neoptera</taxon>
        <taxon>Endopterygota</taxon>
        <taxon>Coleoptera</taxon>
        <taxon>Polyphaga</taxon>
        <taxon>Scarabaeiformia</taxon>
        <taxon>Scarabaeidae</taxon>
        <taxon>Rutelinae</taxon>
        <taxon>Popillia</taxon>
    </lineage>
</organism>
<dbReference type="InterPro" id="IPR029526">
    <property type="entry name" value="PGBD"/>
</dbReference>
<sequence length="194" mass="22377">MERPFIVFDEVLVNCERNLDPQVTKTAAKKILEEHSTILTAFTQLQSEAELVIQQEENEIKVDENNIDLFKGNLNIESIGDQPTKDGEIVNLGINEIEEKFMFTKSAKVTRTWIECDLPPDNQLLNRITENALGWKTYLPSFYSRPLTPLQIFDFFFNEELLSHIVKQTILYAIQKVSNLELGVDELRAFIGIR</sequence>
<keyword evidence="4" id="KW-1185">Reference proteome</keyword>
<evidence type="ECO:0000313" key="4">
    <source>
        <dbReference type="Proteomes" id="UP001458880"/>
    </source>
</evidence>
<dbReference type="Pfam" id="PF13843">
    <property type="entry name" value="DDE_Tnp_1_7"/>
    <property type="match status" value="1"/>
</dbReference>